<accession>A0A915XIX6</accession>
<dbReference type="KEGG" id="ddu:GF1_26550"/>
<evidence type="ECO:0000313" key="2">
    <source>
        <dbReference type="Proteomes" id="UP001063350"/>
    </source>
</evidence>
<sequence>MGELALVLMALDTDIVAIAPEHGQVRGPVGLVTLAAFLDRRMLGFALLVTGQGLLMAGRTEQPFRTLEQGLVIAGMG</sequence>
<organism evidence="1 2">
    <name type="scientific">Desulfolithobacter dissulfuricans</name>
    <dbReference type="NCBI Taxonomy" id="2795293"/>
    <lineage>
        <taxon>Bacteria</taxon>
        <taxon>Pseudomonadati</taxon>
        <taxon>Thermodesulfobacteriota</taxon>
        <taxon>Desulfobulbia</taxon>
        <taxon>Desulfobulbales</taxon>
        <taxon>Desulfobulbaceae</taxon>
        <taxon>Desulfolithobacter</taxon>
    </lineage>
</organism>
<dbReference type="Proteomes" id="UP001063350">
    <property type="component" value="Chromosome"/>
</dbReference>
<proteinExistence type="predicted"/>
<evidence type="ECO:0000313" key="1">
    <source>
        <dbReference type="EMBL" id="BCO10279.1"/>
    </source>
</evidence>
<name>A0A915XIX6_9BACT</name>
<gene>
    <name evidence="1" type="ORF">GF1_26550</name>
</gene>
<dbReference type="AlphaFoldDB" id="A0A915XIX6"/>
<dbReference type="EMBL" id="AP024233">
    <property type="protein sequence ID" value="BCO10279.1"/>
    <property type="molecule type" value="Genomic_DNA"/>
</dbReference>
<keyword evidence="2" id="KW-1185">Reference proteome</keyword>
<reference evidence="1" key="1">
    <citation type="submission" date="2020-12" db="EMBL/GenBank/DDBJ databases">
        <title>Desulfobium dissulfuricans gen. nov., sp. nov., a novel mesophilic, sulfate-reducing bacterium isolated from a deep-sea hydrothermal vent.</title>
        <authorList>
            <person name="Hashimoto Y."/>
            <person name="Tame A."/>
            <person name="Sawayama S."/>
            <person name="Miyazaki J."/>
            <person name="Takai K."/>
            <person name="Nakagawa S."/>
        </authorList>
    </citation>
    <scope>NUCLEOTIDE SEQUENCE</scope>
    <source>
        <strain evidence="1">GF1</strain>
    </source>
</reference>
<protein>
    <submittedName>
        <fullName evidence="1">Uncharacterized protein</fullName>
    </submittedName>
</protein>